<proteinExistence type="predicted"/>
<dbReference type="Gene3D" id="3.40.50.300">
    <property type="entry name" value="P-loop containing nucleotide triphosphate hydrolases"/>
    <property type="match status" value="1"/>
</dbReference>
<dbReference type="SUPFAM" id="SSF52540">
    <property type="entry name" value="P-loop containing nucleoside triphosphate hydrolases"/>
    <property type="match status" value="1"/>
</dbReference>
<dbReference type="PANTHER" id="PTHR43566:SF1">
    <property type="entry name" value="AAA+ ATPASE DOMAIN-CONTAINING PROTEIN"/>
    <property type="match status" value="1"/>
</dbReference>
<evidence type="ECO:0008006" key="5">
    <source>
        <dbReference type="Google" id="ProtNLM"/>
    </source>
</evidence>
<dbReference type="OrthoDB" id="9771844at2"/>
<reference evidence="3 4" key="2">
    <citation type="journal article" date="2016" name="ISME J.">
        <title>Heterogeneous composition of key metabolic gene clusters in a vent mussel symbiont population.</title>
        <authorList>
            <person name="Ikuta T."/>
            <person name="Takaki Y."/>
            <person name="Nagai Y."/>
            <person name="Shimamura S."/>
            <person name="Tsuda M."/>
            <person name="Kawagucci S."/>
            <person name="Aoki Y."/>
            <person name="Inoue K."/>
            <person name="Teruya M."/>
            <person name="Satou K."/>
            <person name="Teruya K."/>
            <person name="Shimoji M."/>
            <person name="Tamotsu H."/>
            <person name="Hirano T."/>
            <person name="Maruyama T."/>
            <person name="Yoshida T."/>
        </authorList>
    </citation>
    <scope>NUCLEOTIDE SEQUENCE [LARGE SCALE GENOMIC DNA]</scope>
    <source>
        <strain evidence="3 4">Myojin Knoll</strain>
    </source>
</reference>
<feature type="domain" description="AAA" evidence="1">
    <location>
        <begin position="15"/>
        <end position="132"/>
    </location>
</feature>
<dbReference type="AlphaFoldDB" id="A0A0P0URB2"/>
<dbReference type="Pfam" id="PF13635">
    <property type="entry name" value="DUF4143"/>
    <property type="match status" value="1"/>
</dbReference>
<sequence length="376" mass="43587">MNRVQLQKITQDLTKKMVFLTGPRQVGKTSLSLSLIGDTQSNLYLNYDNFEHRAQIEQMNWLPSVTLLVLDELHKMPNWKNYLKGLYDTKSDGLQILVTGSARLETFRQTGDSLAGRFFSHRLNPFSLSELLQVGDIDNNTIDRLIERGGFPEPFLAESTEDANRWRLQYIDGLIRTDILDFEKIHDFKAIQLLLELLRTRVGSPISYSSLARDLACSANTVKRYIEIFEALMIIFKVTPYHKNIERSLLKESKVYFFDNGMVKDDDGIKFENFVAISLLKHQQAIEDYQGVRTKLSYIRTKDKKEIDFALVVDNEIDVVIEVKLSDIKLSSSLLYFQKKYQFPKAIQLVKNLKNERIESLIEVRNAQSYLTTLYM</sequence>
<reference evidence="3 4" key="1">
    <citation type="journal article" date="2000" name="Mar. Ecol. Prog. Ser.">
        <title>Phylogenetic characterization of endosymbionts in three hydrothermal vent mussels: influence on host distributions.</title>
        <authorList>
            <person name="Fujiwara Y."/>
            <person name="Takai K."/>
            <person name="Uematsu K."/>
            <person name="Tsuchida S."/>
            <person name="Hunt J.C."/>
            <person name="Hashimoto J."/>
        </authorList>
    </citation>
    <scope>NUCLEOTIDE SEQUENCE [LARGE SCALE GENOMIC DNA]</scope>
    <source>
        <strain evidence="3 4">Myojin Knoll</strain>
    </source>
</reference>
<dbReference type="STRING" id="1303921.BSEPE_0396"/>
<gene>
    <name evidence="3" type="ORF">BSEPE_0396</name>
</gene>
<dbReference type="InterPro" id="IPR041682">
    <property type="entry name" value="AAA_14"/>
</dbReference>
<dbReference type="Proteomes" id="UP000067399">
    <property type="component" value="Chromosome"/>
</dbReference>
<protein>
    <recommendedName>
        <fullName evidence="5">AAA+ ATPase domain-containing protein</fullName>
    </recommendedName>
</protein>
<evidence type="ECO:0000313" key="3">
    <source>
        <dbReference type="EMBL" id="BAS67409.1"/>
    </source>
</evidence>
<evidence type="ECO:0000259" key="1">
    <source>
        <dbReference type="Pfam" id="PF13173"/>
    </source>
</evidence>
<evidence type="ECO:0000259" key="2">
    <source>
        <dbReference type="Pfam" id="PF13635"/>
    </source>
</evidence>
<name>A0A0P0URB2_9GAMM</name>
<accession>A0A0P0URB2</accession>
<feature type="domain" description="DUF4143" evidence="2">
    <location>
        <begin position="177"/>
        <end position="326"/>
    </location>
</feature>
<dbReference type="KEGG" id="ebh:BSEPE_0396"/>
<dbReference type="InterPro" id="IPR025420">
    <property type="entry name" value="DUF4143"/>
</dbReference>
<dbReference type="InterPro" id="IPR027417">
    <property type="entry name" value="P-loop_NTPase"/>
</dbReference>
<dbReference type="RefSeq" id="WP_066043289.1">
    <property type="nucleotide sequence ID" value="NZ_AP013042.1"/>
</dbReference>
<keyword evidence="4" id="KW-1185">Reference proteome</keyword>
<evidence type="ECO:0000313" key="4">
    <source>
        <dbReference type="Proteomes" id="UP000067399"/>
    </source>
</evidence>
<organism evidence="3 4">
    <name type="scientific">endosymbiont of Bathymodiolus septemdierum str. Myojin knoll</name>
    <dbReference type="NCBI Taxonomy" id="1303921"/>
    <lineage>
        <taxon>Bacteria</taxon>
        <taxon>Pseudomonadati</taxon>
        <taxon>Pseudomonadota</taxon>
        <taxon>Gammaproteobacteria</taxon>
        <taxon>sulfur-oxidizing symbionts</taxon>
    </lineage>
</organism>
<dbReference type="EMBL" id="AP013042">
    <property type="protein sequence ID" value="BAS67409.1"/>
    <property type="molecule type" value="Genomic_DNA"/>
</dbReference>
<dbReference type="PANTHER" id="PTHR43566">
    <property type="entry name" value="CONSERVED PROTEIN"/>
    <property type="match status" value="1"/>
</dbReference>
<dbReference type="Pfam" id="PF13173">
    <property type="entry name" value="AAA_14"/>
    <property type="match status" value="1"/>
</dbReference>